<accession>A0A398AWZ5</accession>
<name>A0A398AWZ5_BRACM</name>
<sequence>MQNQPRIDMKIETFQHTIQSKERIDRPGGEEERSELVSVRGRRKKKAIFMDFFLFFDRFETWLPRVRYVKGLV</sequence>
<dbReference type="AlphaFoldDB" id="A0A398AWZ5"/>
<organism evidence="1 2">
    <name type="scientific">Brassica campestris</name>
    <name type="common">Field mustard</name>
    <dbReference type="NCBI Taxonomy" id="3711"/>
    <lineage>
        <taxon>Eukaryota</taxon>
        <taxon>Viridiplantae</taxon>
        <taxon>Streptophyta</taxon>
        <taxon>Embryophyta</taxon>
        <taxon>Tracheophyta</taxon>
        <taxon>Spermatophyta</taxon>
        <taxon>Magnoliopsida</taxon>
        <taxon>eudicotyledons</taxon>
        <taxon>Gunneridae</taxon>
        <taxon>Pentapetalae</taxon>
        <taxon>rosids</taxon>
        <taxon>malvids</taxon>
        <taxon>Brassicales</taxon>
        <taxon>Brassicaceae</taxon>
        <taxon>Brassiceae</taxon>
        <taxon>Brassica</taxon>
    </lineage>
</organism>
<evidence type="ECO:0000313" key="1">
    <source>
        <dbReference type="EMBL" id="RID80110.1"/>
    </source>
</evidence>
<gene>
    <name evidence="1" type="ORF">BRARA_A02797</name>
</gene>
<dbReference type="Proteomes" id="UP000264353">
    <property type="component" value="Chromosome A1"/>
</dbReference>
<protein>
    <submittedName>
        <fullName evidence="1">Uncharacterized protein</fullName>
    </submittedName>
</protein>
<proteinExistence type="predicted"/>
<evidence type="ECO:0000313" key="2">
    <source>
        <dbReference type="Proteomes" id="UP000264353"/>
    </source>
</evidence>
<reference evidence="1 2" key="1">
    <citation type="submission" date="2018-06" db="EMBL/GenBank/DDBJ databases">
        <title>WGS assembly of Brassica rapa FPsc.</title>
        <authorList>
            <person name="Bowman J."/>
            <person name="Kohchi T."/>
            <person name="Yamato K."/>
            <person name="Jenkins J."/>
            <person name="Shu S."/>
            <person name="Ishizaki K."/>
            <person name="Yamaoka S."/>
            <person name="Nishihama R."/>
            <person name="Nakamura Y."/>
            <person name="Berger F."/>
            <person name="Adam C."/>
            <person name="Aki S."/>
            <person name="Althoff F."/>
            <person name="Araki T."/>
            <person name="Arteaga-Vazquez M."/>
            <person name="Balasubrmanian S."/>
            <person name="Bauer D."/>
            <person name="Boehm C."/>
            <person name="Briginshaw L."/>
            <person name="Caballero-Perez J."/>
            <person name="Catarino B."/>
            <person name="Chen F."/>
            <person name="Chiyoda S."/>
            <person name="Chovatia M."/>
            <person name="Davies K."/>
            <person name="Delmans M."/>
            <person name="Demura T."/>
            <person name="Dierschke T."/>
            <person name="Dolan L."/>
            <person name="Dorantes-Acosta A."/>
            <person name="Eklund D."/>
            <person name="Florent S."/>
            <person name="Flores-Sandoval E."/>
            <person name="Fujiyama A."/>
            <person name="Fukuzawa H."/>
            <person name="Galik B."/>
            <person name="Grimanelli D."/>
            <person name="Grimwood J."/>
            <person name="Grossniklaus U."/>
            <person name="Hamada T."/>
            <person name="Haseloff J."/>
            <person name="Hetherington A."/>
            <person name="Higo A."/>
            <person name="Hirakawa Y."/>
            <person name="Hundley H."/>
            <person name="Ikeda Y."/>
            <person name="Inoue K."/>
            <person name="Inoue S."/>
            <person name="Ishida S."/>
            <person name="Jia Q."/>
            <person name="Kakita M."/>
            <person name="Kanazawa T."/>
            <person name="Kawai Y."/>
            <person name="Kawashima T."/>
            <person name="Kennedy M."/>
            <person name="Kinose K."/>
            <person name="Kinoshita T."/>
            <person name="Kohara Y."/>
            <person name="Koide E."/>
            <person name="Komatsu K."/>
            <person name="Kopischke S."/>
            <person name="Kubo M."/>
            <person name="Kyozuka J."/>
            <person name="Lagercrantz U."/>
            <person name="Lin S."/>
            <person name="Lindquist E."/>
            <person name="Lipzen A."/>
            <person name="Lu C."/>
            <person name="Luna E."/>
            <person name="Martienssen R."/>
            <person name="Minamino N."/>
            <person name="Mizutani M."/>
            <person name="Mizutani M."/>
            <person name="Mochizuki N."/>
            <person name="Monte I."/>
            <person name="Mosher R."/>
            <person name="Nagasaki H."/>
            <person name="Nakagami H."/>
            <person name="Naramoto S."/>
            <person name="Nishitani K."/>
            <person name="Ohtani M."/>
            <person name="Okamoto T."/>
            <person name="Okumura M."/>
            <person name="Phillips J."/>
            <person name="Pollak B."/>
            <person name="Reinders A."/>
            <person name="Roevekamp M."/>
            <person name="Sano R."/>
            <person name="Sawa S."/>
            <person name="Schmid M."/>
            <person name="Shirakawa M."/>
            <person name="Solano R."/>
            <person name="Spunde A."/>
            <person name="Suetsugu N."/>
            <person name="Sugano S."/>
            <person name="Sugiyama A."/>
            <person name="Sun R."/>
            <person name="Suzuki Y."/>
            <person name="Takenaka M."/>
            <person name="Takezawa D."/>
            <person name="Tomogane H."/>
            <person name="Tsuzuki M."/>
            <person name="Ueda T."/>
            <person name="Umeda M."/>
            <person name="Ward J."/>
            <person name="Watanabe Y."/>
            <person name="Yazaki K."/>
            <person name="Yokoyama R."/>
            <person name="Yoshitake Y."/>
            <person name="Yotsui I."/>
            <person name="Zachgo S."/>
            <person name="Schmutz J."/>
        </authorList>
    </citation>
    <scope>NUCLEOTIDE SEQUENCE [LARGE SCALE GENOMIC DNA]</scope>
    <source>
        <strain evidence="2">cv. B-3</strain>
    </source>
</reference>
<dbReference type="EMBL" id="CM010628">
    <property type="protein sequence ID" value="RID80110.1"/>
    <property type="molecule type" value="Genomic_DNA"/>
</dbReference>